<sequence length="143" mass="15975">MIHPFQNLLCILFGSFATTLTFSIFGNLQSYQFLFVVFVVALGHGLLLGLPAYLIVPKKFKNHWLSPLLIGFLIGTVWPLYFSADAVLGNIFKPSYLNDVRQTGALKEDLLSIASGGFLGMIGAMSTWSMWMYFQKNVNQAKD</sequence>
<organism evidence="2 3">
    <name type="scientific">Micavibrio aeruginosavorus</name>
    <dbReference type="NCBI Taxonomy" id="349221"/>
    <lineage>
        <taxon>Bacteria</taxon>
        <taxon>Pseudomonadati</taxon>
        <taxon>Bdellovibrionota</taxon>
        <taxon>Bdellovibrionia</taxon>
        <taxon>Bdellovibrionales</taxon>
        <taxon>Pseudobdellovibrionaceae</taxon>
        <taxon>Micavibrio</taxon>
    </lineage>
</organism>
<comment type="caution">
    <text evidence="2">The sequence shown here is derived from an EMBL/GenBank/DDBJ whole genome shotgun (WGS) entry which is preliminary data.</text>
</comment>
<dbReference type="Proteomes" id="UP000249417">
    <property type="component" value="Unassembled WGS sequence"/>
</dbReference>
<name>A0A2W5Q0H7_9BACT</name>
<evidence type="ECO:0000256" key="1">
    <source>
        <dbReference type="SAM" id="Phobius"/>
    </source>
</evidence>
<feature type="transmembrane region" description="Helical" evidence="1">
    <location>
        <begin position="112"/>
        <end position="134"/>
    </location>
</feature>
<protein>
    <submittedName>
        <fullName evidence="2">Uncharacterized protein</fullName>
    </submittedName>
</protein>
<evidence type="ECO:0000313" key="3">
    <source>
        <dbReference type="Proteomes" id="UP000249417"/>
    </source>
</evidence>
<feature type="transmembrane region" description="Helical" evidence="1">
    <location>
        <begin position="68"/>
        <end position="92"/>
    </location>
</feature>
<proteinExistence type="predicted"/>
<keyword evidence="1" id="KW-0472">Membrane</keyword>
<reference evidence="2 3" key="1">
    <citation type="submission" date="2017-08" db="EMBL/GenBank/DDBJ databases">
        <title>Infants hospitalized years apart are colonized by the same room-sourced microbial strains.</title>
        <authorList>
            <person name="Brooks B."/>
            <person name="Olm M.R."/>
            <person name="Firek B.A."/>
            <person name="Baker R."/>
            <person name="Thomas B.C."/>
            <person name="Morowitz M.J."/>
            <person name="Banfield J.F."/>
        </authorList>
    </citation>
    <scope>NUCLEOTIDE SEQUENCE [LARGE SCALE GENOMIC DNA]</scope>
    <source>
        <strain evidence="2">S2_005_002_R2_29</strain>
    </source>
</reference>
<evidence type="ECO:0000313" key="2">
    <source>
        <dbReference type="EMBL" id="PZQ44820.1"/>
    </source>
</evidence>
<keyword evidence="1" id="KW-0812">Transmembrane</keyword>
<gene>
    <name evidence="2" type="ORF">DI551_09335</name>
</gene>
<dbReference type="AlphaFoldDB" id="A0A2W5Q0H7"/>
<accession>A0A2W5Q0H7</accession>
<feature type="transmembrane region" description="Helical" evidence="1">
    <location>
        <begin position="33"/>
        <end position="56"/>
    </location>
</feature>
<dbReference type="EMBL" id="QFQB01000076">
    <property type="protein sequence ID" value="PZQ44820.1"/>
    <property type="molecule type" value="Genomic_DNA"/>
</dbReference>
<keyword evidence="1" id="KW-1133">Transmembrane helix</keyword>